<evidence type="ECO:0000256" key="4">
    <source>
        <dbReference type="ARBA" id="ARBA00023180"/>
    </source>
</evidence>
<dbReference type="PANTHER" id="PTHR11640:SF31">
    <property type="entry name" value="IRREGULAR CHIASM C-ROUGHEST PROTEIN-RELATED"/>
    <property type="match status" value="1"/>
</dbReference>
<dbReference type="Pfam" id="PF00041">
    <property type="entry name" value="fn3"/>
    <property type="match status" value="1"/>
</dbReference>
<protein>
    <submittedName>
        <fullName evidence="9">Uncharacterized protein</fullName>
    </submittedName>
</protein>
<evidence type="ECO:0000313" key="9">
    <source>
        <dbReference type="EMBL" id="CAC5384326.1"/>
    </source>
</evidence>
<name>A0A6J8BL32_MYTCO</name>
<dbReference type="InterPro" id="IPR013783">
    <property type="entry name" value="Ig-like_fold"/>
</dbReference>
<proteinExistence type="predicted"/>
<dbReference type="InterPro" id="IPR036116">
    <property type="entry name" value="FN3_sf"/>
</dbReference>
<dbReference type="InterPro" id="IPR003961">
    <property type="entry name" value="FN3_dom"/>
</dbReference>
<keyword evidence="3" id="KW-1015">Disulfide bond</keyword>
<keyword evidence="10" id="KW-1185">Reference proteome</keyword>
<dbReference type="EMBL" id="CACVKT020003519">
    <property type="protein sequence ID" value="CAC5384326.1"/>
    <property type="molecule type" value="Genomic_DNA"/>
</dbReference>
<evidence type="ECO:0000256" key="1">
    <source>
        <dbReference type="ARBA" id="ARBA00004479"/>
    </source>
</evidence>
<reference evidence="9 10" key="1">
    <citation type="submission" date="2020-06" db="EMBL/GenBank/DDBJ databases">
        <authorList>
            <person name="Li R."/>
            <person name="Bekaert M."/>
        </authorList>
    </citation>
    <scope>NUCLEOTIDE SEQUENCE [LARGE SCALE GENOMIC DNA]</scope>
    <source>
        <strain evidence="10">wild</strain>
    </source>
</reference>
<keyword evidence="2 6" id="KW-0472">Membrane</keyword>
<keyword evidence="6" id="KW-0812">Transmembrane</keyword>
<feature type="transmembrane region" description="Helical" evidence="6">
    <location>
        <begin position="544"/>
        <end position="569"/>
    </location>
</feature>
<feature type="domain" description="Fibronectin type-III" evidence="8">
    <location>
        <begin position="438"/>
        <end position="535"/>
    </location>
</feature>
<evidence type="ECO:0000259" key="7">
    <source>
        <dbReference type="PROSITE" id="PS50835"/>
    </source>
</evidence>
<evidence type="ECO:0000256" key="3">
    <source>
        <dbReference type="ARBA" id="ARBA00023157"/>
    </source>
</evidence>
<feature type="domain" description="Ig-like" evidence="7">
    <location>
        <begin position="223"/>
        <end position="313"/>
    </location>
</feature>
<dbReference type="SUPFAM" id="SSF48726">
    <property type="entry name" value="Immunoglobulin"/>
    <property type="match status" value="3"/>
</dbReference>
<dbReference type="InterPro" id="IPR036179">
    <property type="entry name" value="Ig-like_dom_sf"/>
</dbReference>
<dbReference type="InterPro" id="IPR007110">
    <property type="entry name" value="Ig-like_dom"/>
</dbReference>
<dbReference type="InterPro" id="IPR013162">
    <property type="entry name" value="CD80_C2-set"/>
</dbReference>
<comment type="subcellular location">
    <subcellularLocation>
        <location evidence="1">Membrane</location>
        <topology evidence="1">Single-pass type I membrane protein</topology>
    </subcellularLocation>
</comment>
<dbReference type="Pfam" id="PF08205">
    <property type="entry name" value="C2-set_2"/>
    <property type="match status" value="1"/>
</dbReference>
<dbReference type="Gene3D" id="2.60.40.10">
    <property type="entry name" value="Immunoglobulins"/>
    <property type="match status" value="4"/>
</dbReference>
<dbReference type="InterPro" id="IPR051275">
    <property type="entry name" value="Cell_adhesion_signaling"/>
</dbReference>
<evidence type="ECO:0000259" key="8">
    <source>
        <dbReference type="PROSITE" id="PS50853"/>
    </source>
</evidence>
<evidence type="ECO:0000256" key="6">
    <source>
        <dbReference type="SAM" id="Phobius"/>
    </source>
</evidence>
<dbReference type="PANTHER" id="PTHR11640">
    <property type="entry name" value="NEPHRIN"/>
    <property type="match status" value="1"/>
</dbReference>
<dbReference type="PROSITE" id="PS50835">
    <property type="entry name" value="IG_LIKE"/>
    <property type="match status" value="3"/>
</dbReference>
<accession>A0A6J8BL32</accession>
<organism evidence="9 10">
    <name type="scientific">Mytilus coruscus</name>
    <name type="common">Sea mussel</name>
    <dbReference type="NCBI Taxonomy" id="42192"/>
    <lineage>
        <taxon>Eukaryota</taxon>
        <taxon>Metazoa</taxon>
        <taxon>Spiralia</taxon>
        <taxon>Lophotrochozoa</taxon>
        <taxon>Mollusca</taxon>
        <taxon>Bivalvia</taxon>
        <taxon>Autobranchia</taxon>
        <taxon>Pteriomorphia</taxon>
        <taxon>Mytilida</taxon>
        <taxon>Mytiloidea</taxon>
        <taxon>Mytilidae</taxon>
        <taxon>Mytilinae</taxon>
        <taxon>Mytilus</taxon>
    </lineage>
</organism>
<sequence>MGFNDSNYEFVTSTYGRHHEPLEPISVNIDNVLPDDKLQGTEGLDLIITCRADGGKPPPNVKLKISGSTVAIGNQSLQHTLSTISRSYDRTTITCYAGHEEISHYPLIDSAKLYLFLKPMPPIFAQRFVITEETVPLNVSCTSLGSRPAANFTWLIGKNNFDVTSNSYESRTFNSSTETFTVTSTLSYKFHRTYTGQMLTCKASNIISSNVSSSTLLNIKYAPSVGVENQTFQQRDTVRNVQCSIQGNPSEYTYINCSHKSFYGVTIRELPIGQNGILTLPEVPMEFVYQDSGIYVCTVGNGILGTNGQEKQTGYGFVRIKAQPVFLKSNVKKMTGMIGKSVNVNIYVFSEPKYTFIKWYRNTTPLSQSAKFSMLEKIMIVDDDFHDKGVQLDGYKLTLVINAFRIEDATFYRLLLSNGIGDLVEHFMFLEIGNIPQTPTNITVVSVGETRLTIQWVPVDEDFHLIYHIEHKLSISSTWIRNEINVRDIEIGNTKLLYTLVGLQISTYYDVRILAENSFNKSLPSAIITVQTLSKANALQSASIPMVALGTSSTIITIVAWLVLGLFWFKRKTTTKTKRNKTDSTQHRSDIQMYDVVIDSARTQIDQPKDMSDTSMAAYEALGLKDKPNLYTLSHGLSSLKGSTVQLECPETVTESRTFNWHFRSGSHPIIYSQNSVINPSLQTDLHKRINITGNHTIVEYHLSIYELKESYDGRYECVVTGNAIVDRQQLTVIVDPSSVDIDNVLEDNKLQGTEGLVLLITCRAVGGKLQPDLKLTIAGSTVATDKQSLQYTLLKISRSYDRKTITCYAGNEEISRYQLVDSAKLYLTYAPSVGVENKILLQTDKVRNVQGIIQGNPSKYTYFKCHHKSYYDVMIREFTIGHNGMLALPKVSTEFVYQDSGIYTYTVGNGILGTDGQEKQSGYGFVKINGEPILSLI</sequence>
<evidence type="ECO:0000256" key="5">
    <source>
        <dbReference type="ARBA" id="ARBA00023319"/>
    </source>
</evidence>
<dbReference type="OrthoDB" id="6114194at2759"/>
<keyword evidence="4" id="KW-0325">Glycoprotein</keyword>
<evidence type="ECO:0000313" key="10">
    <source>
        <dbReference type="Proteomes" id="UP000507470"/>
    </source>
</evidence>
<keyword evidence="6" id="KW-1133">Transmembrane helix</keyword>
<evidence type="ECO:0000256" key="2">
    <source>
        <dbReference type="ARBA" id="ARBA00023136"/>
    </source>
</evidence>
<keyword evidence="5" id="KW-0393">Immunoglobulin domain</keyword>
<dbReference type="SUPFAM" id="SSF49265">
    <property type="entry name" value="Fibronectin type III"/>
    <property type="match status" value="1"/>
</dbReference>
<dbReference type="GO" id="GO:0005886">
    <property type="term" value="C:plasma membrane"/>
    <property type="evidence" value="ECO:0007669"/>
    <property type="project" value="TreeGrafter"/>
</dbReference>
<dbReference type="CDD" id="cd00096">
    <property type="entry name" value="Ig"/>
    <property type="match status" value="1"/>
</dbReference>
<dbReference type="Proteomes" id="UP000507470">
    <property type="component" value="Unassembled WGS sequence"/>
</dbReference>
<dbReference type="PROSITE" id="PS50853">
    <property type="entry name" value="FN3"/>
    <property type="match status" value="1"/>
</dbReference>
<dbReference type="GO" id="GO:0050839">
    <property type="term" value="F:cell adhesion molecule binding"/>
    <property type="evidence" value="ECO:0007669"/>
    <property type="project" value="TreeGrafter"/>
</dbReference>
<feature type="domain" description="Ig-like" evidence="7">
    <location>
        <begin position="121"/>
        <end position="218"/>
    </location>
</feature>
<gene>
    <name evidence="9" type="ORF">MCOR_19984</name>
</gene>
<dbReference type="SMART" id="SM00409">
    <property type="entry name" value="IG"/>
    <property type="match status" value="3"/>
</dbReference>
<dbReference type="InterPro" id="IPR003599">
    <property type="entry name" value="Ig_sub"/>
</dbReference>
<dbReference type="CDD" id="cd00063">
    <property type="entry name" value="FN3"/>
    <property type="match status" value="1"/>
</dbReference>
<dbReference type="AlphaFoldDB" id="A0A6J8BL32"/>
<dbReference type="GO" id="GO:0005911">
    <property type="term" value="C:cell-cell junction"/>
    <property type="evidence" value="ECO:0007669"/>
    <property type="project" value="TreeGrafter"/>
</dbReference>
<feature type="domain" description="Ig-like" evidence="7">
    <location>
        <begin position="628"/>
        <end position="732"/>
    </location>
</feature>
<dbReference type="GO" id="GO:0098609">
    <property type="term" value="P:cell-cell adhesion"/>
    <property type="evidence" value="ECO:0007669"/>
    <property type="project" value="TreeGrafter"/>
</dbReference>
<dbReference type="SMART" id="SM00060">
    <property type="entry name" value="FN3"/>
    <property type="match status" value="1"/>
</dbReference>